<comment type="similarity">
    <text evidence="1">Belongs to the AAA ATPase family.</text>
</comment>
<keyword evidence="2" id="KW-0547">Nucleotide-binding</keyword>
<feature type="region of interest" description="Disordered" evidence="5">
    <location>
        <begin position="521"/>
        <end position="543"/>
    </location>
</feature>
<evidence type="ECO:0000256" key="2">
    <source>
        <dbReference type="ARBA" id="ARBA00022741"/>
    </source>
</evidence>
<dbReference type="KEGG" id="tbl:TBLA_0B04610"/>
<dbReference type="InterPro" id="IPR003959">
    <property type="entry name" value="ATPase_AAA_core"/>
</dbReference>
<dbReference type="Gene3D" id="3.40.50.300">
    <property type="entry name" value="P-loop containing nucleotide triphosphate hydrolases"/>
    <property type="match status" value="1"/>
</dbReference>
<dbReference type="Gene3D" id="1.10.8.60">
    <property type="match status" value="1"/>
</dbReference>
<dbReference type="InterPro" id="IPR050304">
    <property type="entry name" value="MT-severing_AAA_ATPase"/>
</dbReference>
<accession>I2GYU5</accession>
<dbReference type="RefSeq" id="XP_004178816.1">
    <property type="nucleotide sequence ID" value="XM_004178768.1"/>
</dbReference>
<feature type="compositionally biased region" description="Polar residues" evidence="5">
    <location>
        <begin position="671"/>
        <end position="688"/>
    </location>
</feature>
<feature type="compositionally biased region" description="Low complexity" evidence="5">
    <location>
        <begin position="616"/>
        <end position="630"/>
    </location>
</feature>
<dbReference type="InterPro" id="IPR003960">
    <property type="entry name" value="ATPase_AAA_CS"/>
</dbReference>
<evidence type="ECO:0000256" key="4">
    <source>
        <dbReference type="SAM" id="Coils"/>
    </source>
</evidence>
<feature type="compositionally biased region" description="Low complexity" evidence="5">
    <location>
        <begin position="425"/>
        <end position="446"/>
    </location>
</feature>
<dbReference type="SMART" id="SM00382">
    <property type="entry name" value="AAA"/>
    <property type="match status" value="1"/>
</dbReference>
<feature type="compositionally biased region" description="Polar residues" evidence="5">
    <location>
        <begin position="467"/>
        <end position="485"/>
    </location>
</feature>
<evidence type="ECO:0000313" key="7">
    <source>
        <dbReference type="EMBL" id="CCH59297.1"/>
    </source>
</evidence>
<gene>
    <name evidence="7" type="primary">TBLA0B04610</name>
    <name evidence="7" type="ORF">TBLA_0B04610</name>
</gene>
<feature type="region of interest" description="Disordered" evidence="5">
    <location>
        <begin position="616"/>
        <end position="701"/>
    </location>
</feature>
<evidence type="ECO:0000256" key="3">
    <source>
        <dbReference type="ARBA" id="ARBA00022840"/>
    </source>
</evidence>
<dbReference type="FunCoup" id="I2GYU5">
    <property type="interactions" value="52"/>
</dbReference>
<feature type="region of interest" description="Disordered" evidence="5">
    <location>
        <begin position="716"/>
        <end position="815"/>
    </location>
</feature>
<dbReference type="PROSITE" id="PS00674">
    <property type="entry name" value="AAA"/>
    <property type="match status" value="1"/>
</dbReference>
<dbReference type="GO" id="GO:0005524">
    <property type="term" value="F:ATP binding"/>
    <property type="evidence" value="ECO:0007669"/>
    <property type="project" value="UniProtKB-KW"/>
</dbReference>
<feature type="compositionally biased region" description="Polar residues" evidence="5">
    <location>
        <begin position="758"/>
        <end position="769"/>
    </location>
</feature>
<feature type="compositionally biased region" description="Basic and acidic residues" evidence="5">
    <location>
        <begin position="654"/>
        <end position="667"/>
    </location>
</feature>
<keyword evidence="3" id="KW-0067">ATP-binding</keyword>
<evidence type="ECO:0000313" key="8">
    <source>
        <dbReference type="Proteomes" id="UP000002866"/>
    </source>
</evidence>
<keyword evidence="4" id="KW-0175">Coiled coil</keyword>
<dbReference type="FunFam" id="1.10.8.60:FF:000022">
    <property type="entry name" value="Fidgetin like 1"/>
    <property type="match status" value="1"/>
</dbReference>
<evidence type="ECO:0000259" key="6">
    <source>
        <dbReference type="SMART" id="SM00382"/>
    </source>
</evidence>
<organism evidence="7 8">
    <name type="scientific">Henningerozyma blattae (strain ATCC 34711 / CBS 6284 / DSM 70876 / NBRC 10599 / NRRL Y-10934 / UCD 77-7)</name>
    <name type="common">Yeast</name>
    <name type="synonym">Tetrapisispora blattae</name>
    <dbReference type="NCBI Taxonomy" id="1071380"/>
    <lineage>
        <taxon>Eukaryota</taxon>
        <taxon>Fungi</taxon>
        <taxon>Dikarya</taxon>
        <taxon>Ascomycota</taxon>
        <taxon>Saccharomycotina</taxon>
        <taxon>Saccharomycetes</taxon>
        <taxon>Saccharomycetales</taxon>
        <taxon>Saccharomycetaceae</taxon>
        <taxon>Henningerozyma</taxon>
    </lineage>
</organism>
<dbReference type="Pfam" id="PF00004">
    <property type="entry name" value="AAA"/>
    <property type="match status" value="1"/>
</dbReference>
<evidence type="ECO:0000256" key="1">
    <source>
        <dbReference type="ARBA" id="ARBA00006914"/>
    </source>
</evidence>
<sequence>MGQGRFNIPTNFTLYQSLKLLNDILLNQYNNSYKEVDSMKKTHISYNSIPAWNLMLKELMNWNDYYNDGMDLIEDYFNFKSKVIDDSSISEEIKKLLDEFIILNYNIFNLKKEINNKIDSIRKENAKNDKLGFLKMKISNSNSIFQSKRERLKMERQRKQDEMNSIEAVKILQTVNLQQALPMSDFLSNEGFPNELPSYDDLHSRTDRERDLEHELIQHVQLEQTRLAREIDEQERMEREHAEQRRADLLIFEQQISQGQNGDIMQTQQELLVHDRIPSIQIPLQQVESRNNEEQRARELTEQAKQRQILMDEELARQLEDEERLLANNQQHFDITSGLELDAVTLVNNSTNSLNINHSSNISDYPTCFLSMNDTFGESSTNANEDHDNVYFQNTNEDLDNDSLLYEPIKSPQLNITHSGSPSGNTQNSSSRNTSQNNSNRNSRTTSQYKFLQDAHQTREYFGTVEANRNPSFENDEQLSLSRSQITEIEEGDVTLDDELNSMSPDSIGDTILPETHRKMKIQNEQNEEEESGTSKRREAKKIDRIEKERMKQKKADEEWRQRIELTQLQEKKREKENGKLNQKRYNRVNSVTLEGNKISRLNSGDIQRRYSDNISSSLENNTSSSLENNDTFYHEPQINRKTKKNNTWSNPFNKKESTGKEGEYKKIPLSQLNLRESYTNGNSNSKTSRNKVKLQKENKSNEAVNIAAQLAWESFTDDNRVPNEEEGSMPIRQMRTNQSDPLSNRERYSNGMRPNHNKNSIQSANISPVLSYSNSSNSSGNLLRTQPKKHTSVRNANTTTKKKKKVVKKHQPSSYNTKRISKVMSELDGGIDKDSCEQIINEILVSNENLHWDDIAGLNSAKQALREAVEYPFLRPDLFKGLREPTRGMLLFGPPGTGKTMIAKTVASESQSTFFSISASSLLSKYLGESEKLVRALFYLAVRLAPSIIFIDEIDSLLTARGDNENETGRRIKTELLIQWSKLSQNPGSSKDSEVDNRVLLLGATNLPWAIDEAARRRFSRRLYIPLPDLETRIHHLKKLMSRQEHQLREKDFTAVGKLTEGYSGSDLTALAKEAAMMPLRDLGHSLLHVDFASIRPVGISDFVLALETIRGSVSASSLQQYSQWSARYGSTGS</sequence>
<dbReference type="eggNOG" id="KOG0740">
    <property type="taxonomic scope" value="Eukaryota"/>
</dbReference>
<feature type="region of interest" description="Disordered" evidence="5">
    <location>
        <begin position="413"/>
        <end position="446"/>
    </location>
</feature>
<reference evidence="7 8" key="1">
    <citation type="journal article" date="2011" name="Proc. Natl. Acad. Sci. U.S.A.">
        <title>Evolutionary erosion of yeast sex chromosomes by mating-type switching accidents.</title>
        <authorList>
            <person name="Gordon J.L."/>
            <person name="Armisen D."/>
            <person name="Proux-Wera E."/>
            <person name="Oheigeartaigh S.S."/>
            <person name="Byrne K.P."/>
            <person name="Wolfe K.H."/>
        </authorList>
    </citation>
    <scope>NUCLEOTIDE SEQUENCE [LARGE SCALE GENOMIC DNA]</scope>
    <source>
        <strain evidence="8">ATCC 34711 / CBS 6284 / DSM 70876 / NBRC 10599 / NRRL Y-10934 / UCD 77-7</strain>
    </source>
</reference>
<feature type="region of interest" description="Disordered" evidence="5">
    <location>
        <begin position="464"/>
        <end position="485"/>
    </location>
</feature>
<feature type="coiled-coil region" evidence="4">
    <location>
        <begin position="217"/>
        <end position="247"/>
    </location>
</feature>
<keyword evidence="8" id="KW-1185">Reference proteome</keyword>
<name>I2GYU5_HENB6</name>
<dbReference type="SUPFAM" id="SSF52540">
    <property type="entry name" value="P-loop containing nucleoside triphosphate hydrolases"/>
    <property type="match status" value="1"/>
</dbReference>
<feature type="compositionally biased region" description="Basic residues" evidence="5">
    <location>
        <begin position="801"/>
        <end position="812"/>
    </location>
</feature>
<dbReference type="OrthoDB" id="10251136at2759"/>
<dbReference type="STRING" id="1071380.I2GYU5"/>
<dbReference type="GO" id="GO:0016887">
    <property type="term" value="F:ATP hydrolysis activity"/>
    <property type="evidence" value="ECO:0007669"/>
    <property type="project" value="InterPro"/>
</dbReference>
<feature type="compositionally biased region" description="Low complexity" evidence="5">
    <location>
        <begin position="771"/>
        <end position="784"/>
    </location>
</feature>
<dbReference type="HOGENOM" id="CLU_000688_15_3_1"/>
<dbReference type="EMBL" id="HE806317">
    <property type="protein sequence ID" value="CCH59297.1"/>
    <property type="molecule type" value="Genomic_DNA"/>
</dbReference>
<feature type="compositionally biased region" description="Polar residues" evidence="5">
    <location>
        <begin position="413"/>
        <end position="424"/>
    </location>
</feature>
<dbReference type="Proteomes" id="UP000002866">
    <property type="component" value="Chromosome 2"/>
</dbReference>
<feature type="compositionally biased region" description="Basic and acidic residues" evidence="5">
    <location>
        <begin position="533"/>
        <end position="543"/>
    </location>
</feature>
<dbReference type="CDD" id="cd19509">
    <property type="entry name" value="RecA-like_VPS4-like"/>
    <property type="match status" value="1"/>
</dbReference>
<dbReference type="InterPro" id="IPR027417">
    <property type="entry name" value="P-loop_NTPase"/>
</dbReference>
<dbReference type="AlphaFoldDB" id="I2GYU5"/>
<dbReference type="PANTHER" id="PTHR23074:SF81">
    <property type="entry name" value="26S PROTEASOME SUBUNIT YTA6-RELATED"/>
    <property type="match status" value="1"/>
</dbReference>
<dbReference type="FunFam" id="3.40.50.300:FF:000093">
    <property type="entry name" value="Fidgetin-like 1"/>
    <property type="match status" value="1"/>
</dbReference>
<dbReference type="InterPro" id="IPR041569">
    <property type="entry name" value="AAA_lid_3"/>
</dbReference>
<feature type="coiled-coil region" evidence="4">
    <location>
        <begin position="142"/>
        <end position="169"/>
    </location>
</feature>
<proteinExistence type="inferred from homology"/>
<feature type="domain" description="AAA+ ATPase" evidence="6">
    <location>
        <begin position="886"/>
        <end position="1030"/>
    </location>
</feature>
<dbReference type="PANTHER" id="PTHR23074">
    <property type="entry name" value="AAA DOMAIN-CONTAINING"/>
    <property type="match status" value="1"/>
</dbReference>
<dbReference type="InParanoid" id="I2GYU5"/>
<evidence type="ECO:0000256" key="5">
    <source>
        <dbReference type="SAM" id="MobiDB-lite"/>
    </source>
</evidence>
<dbReference type="InterPro" id="IPR003593">
    <property type="entry name" value="AAA+_ATPase"/>
</dbReference>
<protein>
    <recommendedName>
        <fullName evidence="6">AAA+ ATPase domain-containing protein</fullName>
    </recommendedName>
</protein>
<dbReference type="Pfam" id="PF17862">
    <property type="entry name" value="AAA_lid_3"/>
    <property type="match status" value="1"/>
</dbReference>
<dbReference type="GeneID" id="14494555"/>